<sequence>MSFITQWMTQIILVILFAIILELLLPSNSFQKYVKMVIGLILIITLLTPVTKLLNVDINQTIRTIANKNSGTEMKNSMKKQESEILGAQSAYIHNYMDVQMKKSVKEALVDQYGLVIKDLHLTIKKGKEGQNPWTIEKADVIVGQAKKGKAEATDKQEVKPVEEVNININDEKTSTPAQKDKPMKKKEKEVRAFLAEKWGVDQSRIIVQMEGG</sequence>
<dbReference type="InterPro" id="IPR014245">
    <property type="entry name" value="Spore_III_AF"/>
</dbReference>
<dbReference type="NCBIfam" id="TIGR02896">
    <property type="entry name" value="spore_III_AF"/>
    <property type="match status" value="1"/>
</dbReference>
<comment type="caution">
    <text evidence="3">The sequence shown here is derived from an EMBL/GenBank/DDBJ whole genome shotgun (WGS) entry which is preliminary data.</text>
</comment>
<keyword evidence="2" id="KW-1133">Transmembrane helix</keyword>
<evidence type="ECO:0000313" key="3">
    <source>
        <dbReference type="EMBL" id="TCP31178.1"/>
    </source>
</evidence>
<dbReference type="RefSeq" id="WP_132743708.1">
    <property type="nucleotide sequence ID" value="NZ_SLXK01000003.1"/>
</dbReference>
<keyword evidence="2" id="KW-0472">Membrane</keyword>
<feature type="compositionally biased region" description="Basic and acidic residues" evidence="1">
    <location>
        <begin position="170"/>
        <end position="187"/>
    </location>
</feature>
<dbReference type="OrthoDB" id="2375554at2"/>
<protein>
    <submittedName>
        <fullName evidence="3">Stage III sporulation protein AF</fullName>
    </submittedName>
</protein>
<evidence type="ECO:0000313" key="4">
    <source>
        <dbReference type="Proteomes" id="UP000295416"/>
    </source>
</evidence>
<name>A0A4R2P9Z9_9BACL</name>
<evidence type="ECO:0000256" key="2">
    <source>
        <dbReference type="SAM" id="Phobius"/>
    </source>
</evidence>
<dbReference type="Proteomes" id="UP000295416">
    <property type="component" value="Unassembled WGS sequence"/>
</dbReference>
<dbReference type="EMBL" id="SLXK01000003">
    <property type="protein sequence ID" value="TCP31178.1"/>
    <property type="molecule type" value="Genomic_DNA"/>
</dbReference>
<feature type="transmembrane region" description="Helical" evidence="2">
    <location>
        <begin position="37"/>
        <end position="54"/>
    </location>
</feature>
<gene>
    <name evidence="3" type="ORF">EV207_10361</name>
</gene>
<accession>A0A4R2P9Z9</accession>
<dbReference type="AlphaFoldDB" id="A0A4R2P9Z9"/>
<dbReference type="Pfam" id="PF09581">
    <property type="entry name" value="Spore_III_AF"/>
    <property type="match status" value="1"/>
</dbReference>
<keyword evidence="2" id="KW-0812">Transmembrane</keyword>
<reference evidence="3 4" key="1">
    <citation type="submission" date="2019-03" db="EMBL/GenBank/DDBJ databases">
        <title>Genomic Encyclopedia of Type Strains, Phase IV (KMG-IV): sequencing the most valuable type-strain genomes for metagenomic binning, comparative biology and taxonomic classification.</title>
        <authorList>
            <person name="Goeker M."/>
        </authorList>
    </citation>
    <scope>NUCLEOTIDE SEQUENCE [LARGE SCALE GENOMIC DNA]</scope>
    <source>
        <strain evidence="3 4">DSM 19377</strain>
    </source>
</reference>
<proteinExistence type="predicted"/>
<organism evidence="3 4">
    <name type="scientific">Scopulibacillus darangshiensis</name>
    <dbReference type="NCBI Taxonomy" id="442528"/>
    <lineage>
        <taxon>Bacteria</taxon>
        <taxon>Bacillati</taxon>
        <taxon>Bacillota</taxon>
        <taxon>Bacilli</taxon>
        <taxon>Bacillales</taxon>
        <taxon>Sporolactobacillaceae</taxon>
        <taxon>Scopulibacillus</taxon>
    </lineage>
</organism>
<keyword evidence="4" id="KW-1185">Reference proteome</keyword>
<evidence type="ECO:0000256" key="1">
    <source>
        <dbReference type="SAM" id="MobiDB-lite"/>
    </source>
</evidence>
<feature type="transmembrane region" description="Helical" evidence="2">
    <location>
        <begin position="6"/>
        <end position="25"/>
    </location>
</feature>
<feature type="region of interest" description="Disordered" evidence="1">
    <location>
        <begin position="168"/>
        <end position="187"/>
    </location>
</feature>